<evidence type="ECO:0000259" key="9">
    <source>
        <dbReference type="PROSITE" id="PS50873"/>
    </source>
</evidence>
<dbReference type="GO" id="GO:0020037">
    <property type="term" value="F:heme binding"/>
    <property type="evidence" value="ECO:0007669"/>
    <property type="project" value="InterPro"/>
</dbReference>
<dbReference type="PRINTS" id="PR00459">
    <property type="entry name" value="ASPEROXIDASE"/>
</dbReference>
<evidence type="ECO:0000256" key="5">
    <source>
        <dbReference type="ARBA" id="ARBA00022617"/>
    </source>
</evidence>
<reference evidence="10 11" key="1">
    <citation type="journal article" date="2024" name="Nat. Commun.">
        <title>Phylogenomics reveals the evolutionary origins of lichenization in chlorophyte algae.</title>
        <authorList>
            <person name="Puginier C."/>
            <person name="Libourel C."/>
            <person name="Otte J."/>
            <person name="Skaloud P."/>
            <person name="Haon M."/>
            <person name="Grisel S."/>
            <person name="Petersen M."/>
            <person name="Berrin J.G."/>
            <person name="Delaux P.M."/>
            <person name="Dal Grande F."/>
            <person name="Keller J."/>
        </authorList>
    </citation>
    <scope>NUCLEOTIDE SEQUENCE [LARGE SCALE GENOMIC DNA]</scope>
    <source>
        <strain evidence="10 11">SAG 245.80</strain>
    </source>
</reference>
<dbReference type="PROSITE" id="PS00435">
    <property type="entry name" value="PEROXIDASE_1"/>
    <property type="match status" value="1"/>
</dbReference>
<dbReference type="InterPro" id="IPR019793">
    <property type="entry name" value="Peroxidases_heam-ligand_BS"/>
</dbReference>
<dbReference type="Proteomes" id="UP001445335">
    <property type="component" value="Unassembled WGS sequence"/>
</dbReference>
<dbReference type="EMBL" id="JALJOU010000042">
    <property type="protein sequence ID" value="KAK9832086.1"/>
    <property type="molecule type" value="Genomic_DNA"/>
</dbReference>
<evidence type="ECO:0000256" key="3">
    <source>
        <dbReference type="ARBA" id="ARBA00012940"/>
    </source>
</evidence>
<dbReference type="GO" id="GO:0046872">
    <property type="term" value="F:metal ion binding"/>
    <property type="evidence" value="ECO:0007669"/>
    <property type="project" value="UniProtKB-KW"/>
</dbReference>
<evidence type="ECO:0000256" key="6">
    <source>
        <dbReference type="ARBA" id="ARBA00022723"/>
    </source>
</evidence>
<accession>A0AAW1REW9</accession>
<dbReference type="Pfam" id="PF00141">
    <property type="entry name" value="peroxidase"/>
    <property type="match status" value="1"/>
</dbReference>
<comment type="cofactor">
    <cofactor evidence="1">
        <name>heme b</name>
        <dbReference type="ChEBI" id="CHEBI:60344"/>
    </cofactor>
</comment>
<dbReference type="Gene3D" id="1.10.420.10">
    <property type="entry name" value="Peroxidase, domain 2"/>
    <property type="match status" value="1"/>
</dbReference>
<evidence type="ECO:0000313" key="11">
    <source>
        <dbReference type="Proteomes" id="UP001445335"/>
    </source>
</evidence>
<dbReference type="Gene3D" id="1.10.520.10">
    <property type="match status" value="1"/>
</dbReference>
<proteinExistence type="inferred from homology"/>
<dbReference type="EC" id="1.11.1.11" evidence="3"/>
<gene>
    <name evidence="10" type="ORF">WJX81_005292</name>
</gene>
<dbReference type="PANTHER" id="PTHR31356:SF36">
    <property type="entry name" value="L-ASCORBATE PEROXIDASE 3"/>
    <property type="match status" value="1"/>
</dbReference>
<organism evidence="10 11">
    <name type="scientific">Elliptochloris bilobata</name>
    <dbReference type="NCBI Taxonomy" id="381761"/>
    <lineage>
        <taxon>Eukaryota</taxon>
        <taxon>Viridiplantae</taxon>
        <taxon>Chlorophyta</taxon>
        <taxon>core chlorophytes</taxon>
        <taxon>Trebouxiophyceae</taxon>
        <taxon>Trebouxiophyceae incertae sedis</taxon>
        <taxon>Elliptochloris clade</taxon>
        <taxon>Elliptochloris</taxon>
    </lineage>
</organism>
<dbReference type="GO" id="GO:0042744">
    <property type="term" value="P:hydrogen peroxide catabolic process"/>
    <property type="evidence" value="ECO:0007669"/>
    <property type="project" value="TreeGrafter"/>
</dbReference>
<sequence length="402" mass="44463">MLDNAAQRLPGALLPASMCPLTGSKVEYAWAHEAAAAQGDGRGRALLDTKSDIASTLINSTLWLEADVRSLTGYAMRTLPTSIQDARSSVNGEMVDPLDRFATVGLQQLADIPGTVRYFLRSAPEMLEQALAINWNDFAKQLDLFGLDPIYLRIFKVLFFVTQPSITGPLYVRLAFHDAATWNKKATNKGGANGSIRHEFDWPSNGGLQRFAWPLLYTAKQVVDKVVPHPVSWADLCQIAGAVGVYTLHGPVINVGYCRPDVDKADEFGGVGSNTNDQRDYPAKELIAEWERYGFMPYDLVILSGGHSFGLTVSTNPQGFMTPVNRVFNNKYYKNILLGNAFFQSDRALGEDPRTKPYVEAFAANNDMFFANFTHAYQQLSWLGVDPSVKRLGLGHIEEYHG</sequence>
<dbReference type="GO" id="GO:0000302">
    <property type="term" value="P:response to reactive oxygen species"/>
    <property type="evidence" value="ECO:0007669"/>
    <property type="project" value="TreeGrafter"/>
</dbReference>
<evidence type="ECO:0000256" key="4">
    <source>
        <dbReference type="ARBA" id="ARBA00022559"/>
    </source>
</evidence>
<dbReference type="PROSITE" id="PS50873">
    <property type="entry name" value="PEROXIDASE_4"/>
    <property type="match status" value="1"/>
</dbReference>
<keyword evidence="8" id="KW-0408">Iron</keyword>
<feature type="domain" description="Plant heme peroxidase family profile" evidence="9">
    <location>
        <begin position="167"/>
        <end position="402"/>
    </location>
</feature>
<protein>
    <recommendedName>
        <fullName evidence="3">L-ascorbate peroxidase</fullName>
        <ecNumber evidence="3">1.11.1.11</ecNumber>
    </recommendedName>
</protein>
<keyword evidence="6" id="KW-0479">Metal-binding</keyword>
<evidence type="ECO:0000256" key="7">
    <source>
        <dbReference type="ARBA" id="ARBA00023002"/>
    </source>
</evidence>
<keyword evidence="5" id="KW-0349">Heme</keyword>
<keyword evidence="7" id="KW-0560">Oxidoreductase</keyword>
<comment type="similarity">
    <text evidence="2">Belongs to the peroxidase family. Ascorbate peroxidase subfamily.</text>
</comment>
<dbReference type="InterPro" id="IPR044831">
    <property type="entry name" value="Ccp1-like"/>
</dbReference>
<dbReference type="InterPro" id="IPR002207">
    <property type="entry name" value="Peroxidase_I"/>
</dbReference>
<evidence type="ECO:0000256" key="8">
    <source>
        <dbReference type="ARBA" id="ARBA00023004"/>
    </source>
</evidence>
<dbReference type="InterPro" id="IPR019794">
    <property type="entry name" value="Peroxidases_AS"/>
</dbReference>
<dbReference type="GO" id="GO:0034599">
    <property type="term" value="P:cellular response to oxidative stress"/>
    <property type="evidence" value="ECO:0007669"/>
    <property type="project" value="InterPro"/>
</dbReference>
<keyword evidence="4" id="KW-0575">Peroxidase</keyword>
<keyword evidence="11" id="KW-1185">Reference proteome</keyword>
<dbReference type="PRINTS" id="PR00458">
    <property type="entry name" value="PEROXIDASE"/>
</dbReference>
<evidence type="ECO:0000313" key="10">
    <source>
        <dbReference type="EMBL" id="KAK9832086.1"/>
    </source>
</evidence>
<name>A0AAW1REW9_9CHLO</name>
<dbReference type="AlphaFoldDB" id="A0AAW1REW9"/>
<dbReference type="InterPro" id="IPR002016">
    <property type="entry name" value="Haem_peroxidase"/>
</dbReference>
<dbReference type="PANTHER" id="PTHR31356">
    <property type="entry name" value="THYLAKOID LUMENAL 29 KDA PROTEIN, CHLOROPLASTIC-RELATED"/>
    <property type="match status" value="1"/>
</dbReference>
<dbReference type="InterPro" id="IPR010255">
    <property type="entry name" value="Haem_peroxidase_sf"/>
</dbReference>
<dbReference type="PROSITE" id="PS00436">
    <property type="entry name" value="PEROXIDASE_2"/>
    <property type="match status" value="1"/>
</dbReference>
<comment type="caution">
    <text evidence="10">The sequence shown here is derived from an EMBL/GenBank/DDBJ whole genome shotgun (WGS) entry which is preliminary data.</text>
</comment>
<dbReference type="GO" id="GO:0016688">
    <property type="term" value="F:L-ascorbate peroxidase activity"/>
    <property type="evidence" value="ECO:0007669"/>
    <property type="project" value="UniProtKB-EC"/>
</dbReference>
<evidence type="ECO:0000256" key="1">
    <source>
        <dbReference type="ARBA" id="ARBA00001970"/>
    </source>
</evidence>
<evidence type="ECO:0000256" key="2">
    <source>
        <dbReference type="ARBA" id="ARBA00006873"/>
    </source>
</evidence>
<dbReference type="SUPFAM" id="SSF48113">
    <property type="entry name" value="Heme-dependent peroxidases"/>
    <property type="match status" value="1"/>
</dbReference>